<dbReference type="GO" id="GO:0006754">
    <property type="term" value="P:ATP biosynthetic process"/>
    <property type="evidence" value="ECO:0007669"/>
    <property type="project" value="TreeGrafter"/>
</dbReference>
<dbReference type="PANTHER" id="PTHR21340">
    <property type="entry name" value="DIADENOSINE 5,5-P1,P4-TETRAPHOSPHATE PYROPHOSPHOHYDROLASE MUTT"/>
    <property type="match status" value="1"/>
</dbReference>
<evidence type="ECO:0000256" key="2">
    <source>
        <dbReference type="ARBA" id="ARBA00022801"/>
    </source>
</evidence>
<dbReference type="InterPro" id="IPR020476">
    <property type="entry name" value="Nudix_hydrolase"/>
</dbReference>
<dbReference type="RefSeq" id="WP_119783638.1">
    <property type="nucleotide sequence ID" value="NZ_QYUQ01000002.1"/>
</dbReference>
<dbReference type="EMBL" id="QYUQ01000002">
    <property type="protein sequence ID" value="RJG00183.1"/>
    <property type="molecule type" value="Genomic_DNA"/>
</dbReference>
<evidence type="ECO:0000256" key="3">
    <source>
        <dbReference type="RuleBase" id="RU003476"/>
    </source>
</evidence>
<dbReference type="OrthoDB" id="5511555at2"/>
<dbReference type="InterPro" id="IPR015797">
    <property type="entry name" value="NUDIX_hydrolase-like_dom_sf"/>
</dbReference>
<name>A0A3A3FVG3_9BURK</name>
<dbReference type="InterPro" id="IPR051325">
    <property type="entry name" value="Nudix_hydrolase_domain"/>
</dbReference>
<comment type="cofactor">
    <cofactor evidence="1">
        <name>Mg(2+)</name>
        <dbReference type="ChEBI" id="CHEBI:18420"/>
    </cofactor>
</comment>
<organism evidence="5 6">
    <name type="scientific">Noviherbaspirillum sedimenti</name>
    <dbReference type="NCBI Taxonomy" id="2320865"/>
    <lineage>
        <taxon>Bacteria</taxon>
        <taxon>Pseudomonadati</taxon>
        <taxon>Pseudomonadota</taxon>
        <taxon>Betaproteobacteria</taxon>
        <taxon>Burkholderiales</taxon>
        <taxon>Oxalobacteraceae</taxon>
        <taxon>Noviherbaspirillum</taxon>
    </lineage>
</organism>
<evidence type="ECO:0000259" key="4">
    <source>
        <dbReference type="PROSITE" id="PS51462"/>
    </source>
</evidence>
<dbReference type="GO" id="GO:0006167">
    <property type="term" value="P:AMP biosynthetic process"/>
    <property type="evidence" value="ECO:0007669"/>
    <property type="project" value="TreeGrafter"/>
</dbReference>
<dbReference type="PROSITE" id="PS00893">
    <property type="entry name" value="NUDIX_BOX"/>
    <property type="match status" value="1"/>
</dbReference>
<dbReference type="GO" id="GO:0004081">
    <property type="term" value="F:bis(5'-nucleosyl)-tetraphosphatase (asymmetrical) activity"/>
    <property type="evidence" value="ECO:0007669"/>
    <property type="project" value="TreeGrafter"/>
</dbReference>
<gene>
    <name evidence="5" type="ORF">D3878_00205</name>
</gene>
<dbReference type="AlphaFoldDB" id="A0A3A3FVG3"/>
<feature type="domain" description="Nudix hydrolase" evidence="4">
    <location>
        <begin position="12"/>
        <end position="150"/>
    </location>
</feature>
<comment type="caution">
    <text evidence="5">The sequence shown here is derived from an EMBL/GenBank/DDBJ whole genome shotgun (WGS) entry which is preliminary data.</text>
</comment>
<dbReference type="InterPro" id="IPR000086">
    <property type="entry name" value="NUDIX_hydrolase_dom"/>
</dbReference>
<evidence type="ECO:0000313" key="6">
    <source>
        <dbReference type="Proteomes" id="UP000266327"/>
    </source>
</evidence>
<accession>A0A3A3FVG3</accession>
<dbReference type="PROSITE" id="PS51462">
    <property type="entry name" value="NUDIX"/>
    <property type="match status" value="1"/>
</dbReference>
<keyword evidence="2 3" id="KW-0378">Hydrolase</keyword>
<dbReference type="Gene3D" id="3.90.79.10">
    <property type="entry name" value="Nucleoside Triphosphate Pyrophosphohydrolase"/>
    <property type="match status" value="1"/>
</dbReference>
<dbReference type="PRINTS" id="PR00502">
    <property type="entry name" value="NUDIXFAMILY"/>
</dbReference>
<comment type="similarity">
    <text evidence="3">Belongs to the Nudix hydrolase family.</text>
</comment>
<dbReference type="SUPFAM" id="SSF55811">
    <property type="entry name" value="Nudix"/>
    <property type="match status" value="1"/>
</dbReference>
<dbReference type="Proteomes" id="UP000266327">
    <property type="component" value="Unassembled WGS sequence"/>
</dbReference>
<dbReference type="InterPro" id="IPR020084">
    <property type="entry name" value="NUDIX_hydrolase_CS"/>
</dbReference>
<sequence length="150" mass="16814">MTALAHATVPIEMPTSCGTLILNQRGQLLVCHVTGTRHWDIPKGMRESGESTLEAAKRELMEETGLDFAHSAFEEIGGFAYQKHKRLHLYKVRAPENLECLGHLVCTSHFSHRETGAPTPEMDGYTWATREDIPSLCLLPMAQQLLSLDW</sequence>
<proteinExistence type="inferred from homology"/>
<keyword evidence="6" id="KW-1185">Reference proteome</keyword>
<reference evidence="6" key="1">
    <citation type="submission" date="2018-09" db="EMBL/GenBank/DDBJ databases">
        <authorList>
            <person name="Zhu H."/>
        </authorList>
    </citation>
    <scope>NUCLEOTIDE SEQUENCE [LARGE SCALE GENOMIC DNA]</scope>
    <source>
        <strain evidence="6">K1S02-23</strain>
    </source>
</reference>
<protein>
    <submittedName>
        <fullName evidence="5">NUDIX hydrolase</fullName>
    </submittedName>
</protein>
<dbReference type="PANTHER" id="PTHR21340:SF0">
    <property type="entry name" value="BIS(5'-NUCLEOSYL)-TETRAPHOSPHATASE [ASYMMETRICAL]"/>
    <property type="match status" value="1"/>
</dbReference>
<evidence type="ECO:0000256" key="1">
    <source>
        <dbReference type="ARBA" id="ARBA00001946"/>
    </source>
</evidence>
<dbReference type="Pfam" id="PF00293">
    <property type="entry name" value="NUDIX"/>
    <property type="match status" value="1"/>
</dbReference>
<evidence type="ECO:0000313" key="5">
    <source>
        <dbReference type="EMBL" id="RJG00183.1"/>
    </source>
</evidence>